<dbReference type="Pfam" id="PF00179">
    <property type="entry name" value="UQ_con"/>
    <property type="match status" value="1"/>
</dbReference>
<evidence type="ECO:0000313" key="4">
    <source>
        <dbReference type="Proteomes" id="UP000076837"/>
    </source>
</evidence>
<feature type="region of interest" description="Disordered" evidence="1">
    <location>
        <begin position="412"/>
        <end position="466"/>
    </location>
</feature>
<feature type="compositionally biased region" description="Polar residues" evidence="1">
    <location>
        <begin position="496"/>
        <end position="506"/>
    </location>
</feature>
<feature type="domain" description="UBC core" evidence="2">
    <location>
        <begin position="13"/>
        <end position="172"/>
    </location>
</feature>
<dbReference type="EMBL" id="JYNV01000169">
    <property type="protein sequence ID" value="KZM24253.1"/>
    <property type="molecule type" value="Genomic_DNA"/>
</dbReference>
<protein>
    <recommendedName>
        <fullName evidence="2">UBC core domain-containing protein</fullName>
    </recommendedName>
</protein>
<dbReference type="Proteomes" id="UP000076837">
    <property type="component" value="Unassembled WGS sequence"/>
</dbReference>
<dbReference type="InterPro" id="IPR000608">
    <property type="entry name" value="UBC"/>
</dbReference>
<gene>
    <name evidence="3" type="ORF">ST47_g4613</name>
</gene>
<organism evidence="3 4">
    <name type="scientific">Didymella rabiei</name>
    <name type="common">Chickpea ascochyta blight fungus</name>
    <name type="synonym">Mycosphaerella rabiei</name>
    <dbReference type="NCBI Taxonomy" id="5454"/>
    <lineage>
        <taxon>Eukaryota</taxon>
        <taxon>Fungi</taxon>
        <taxon>Dikarya</taxon>
        <taxon>Ascomycota</taxon>
        <taxon>Pezizomycotina</taxon>
        <taxon>Dothideomycetes</taxon>
        <taxon>Pleosporomycetidae</taxon>
        <taxon>Pleosporales</taxon>
        <taxon>Pleosporineae</taxon>
        <taxon>Didymellaceae</taxon>
        <taxon>Ascochyta</taxon>
    </lineage>
</organism>
<evidence type="ECO:0000259" key="2">
    <source>
        <dbReference type="PROSITE" id="PS50127"/>
    </source>
</evidence>
<proteinExistence type="predicted"/>
<dbReference type="PROSITE" id="PS50127">
    <property type="entry name" value="UBC_2"/>
    <property type="match status" value="1"/>
</dbReference>
<feature type="region of interest" description="Disordered" evidence="1">
    <location>
        <begin position="484"/>
        <end position="563"/>
    </location>
</feature>
<evidence type="ECO:0000256" key="1">
    <source>
        <dbReference type="SAM" id="MobiDB-lite"/>
    </source>
</evidence>
<accession>A0A163FBN7</accession>
<sequence length="1111" mass="122505">MPLPFSSPRLSSFRKQHLLVEFSTLRHAQLDGVFVTITPGDPSLWVGVIFVRKGPYAPAVLRFQLSFPSSYPALPPIVTFSTDVFHPLLTPLTTYTHTTASLDTDTVSATDEERLPPGGFSLRHGFPHWFGRARRSVAGSRDASGSIVDSPAQSGTPVHAEGGSATLDHSRALSAVTGVSIVTVIEYIRSTFSEETVLDSVSLEAAANPGAYHAWRAHRGSELHGQQRSLSPVSSNSGEGVALGRNRRPGEWNWEGVWEERVKRAVNASLSEPVLYGPGAGEDIIRFQQGDMKLGYDATRCPFAFDASIMALAPCDTFGLSQHAIFCPEPLYIYKKSRRPTFRKRIFHKSTHHRRNDQYVYGPLDDIIDEIKSNLWESPHNYSTEASLLGWADPLEVSSAWAATPLPVSRLPSSQPLTIRKNRESRSSTSASSMGDYRYLSRDSSQDDALDGGPVGGPGGVPALTETAPWPFFDVLTSQESAHVPNTTDFVDRSNETGATENTSQKFGGRSLPTERRPSRLRLLAGLSRLRRTETGESSGNSGNTSDVPSPTSPAACNDDDSGVELLQKPSDDAVDAYVRKNARNGARLGSIIGRIARRLPSPSEYLHDNMDIHHLAACGSAPTTLRAAVKVFSEVTQLSQADQQDFWIAVEVEGTLHNRALLSDSTIDVIFVVDNAYYVSKECLSRALDAVNSALYHLDRGDRVALYTTHCTHQSVTGNRPDLLYPIQPFGVDTEEIFHALTATIAKCGTQSWRPPRPNPSMAEVIRGVVKSLGDRSLKNRRTHMLLFSPAAHILHDVSRSYPDLPVHQINPAAVPYRRIPNIGDAGCNGCCKNVFISNWSHFQSLPGRLKCILKHARSVKPVGEITKVCIDIRAKDGCEVIQCLGAKDIASLRLGQVHTMFANIRTTRSATKAIDLSSENPVFNSSLDVKDLRMQLQNAATVGAVKAHLLDVQVYYQNTLHETDCWNYTETPFLAVRDLGGLAPPINTAVEVHRRQIFQKFTQLDVDTAEVEAEALLSTLTEDQGSLRKLVQRIAKEVDRYQRVLDYEREHRQKLPLCPGPIDMEASPHEWLMDVWNRKKTKRQGVVVVEEKQEISGLIDGLYGLERLG</sequence>
<dbReference type="SUPFAM" id="SSF54495">
    <property type="entry name" value="UBC-like"/>
    <property type="match status" value="1"/>
</dbReference>
<feature type="region of interest" description="Disordered" evidence="1">
    <location>
        <begin position="141"/>
        <end position="164"/>
    </location>
</feature>
<feature type="compositionally biased region" description="Polar residues" evidence="1">
    <location>
        <begin position="225"/>
        <end position="238"/>
    </location>
</feature>
<feature type="compositionally biased region" description="Low complexity" evidence="1">
    <location>
        <begin position="536"/>
        <end position="546"/>
    </location>
</feature>
<dbReference type="Gene3D" id="3.10.110.10">
    <property type="entry name" value="Ubiquitin Conjugating Enzyme"/>
    <property type="match status" value="1"/>
</dbReference>
<dbReference type="AlphaFoldDB" id="A0A163FBN7"/>
<evidence type="ECO:0000313" key="3">
    <source>
        <dbReference type="EMBL" id="KZM24253.1"/>
    </source>
</evidence>
<keyword evidence="4" id="KW-1185">Reference proteome</keyword>
<comment type="caution">
    <text evidence="3">The sequence shown here is derived from an EMBL/GenBank/DDBJ whole genome shotgun (WGS) entry which is preliminary data.</text>
</comment>
<dbReference type="CDD" id="cd23814">
    <property type="entry name" value="UEV_AKTIP"/>
    <property type="match status" value="1"/>
</dbReference>
<dbReference type="InterPro" id="IPR016135">
    <property type="entry name" value="UBQ-conjugating_enzyme/RWD"/>
</dbReference>
<feature type="region of interest" description="Disordered" evidence="1">
    <location>
        <begin position="225"/>
        <end position="244"/>
    </location>
</feature>
<reference evidence="3 4" key="1">
    <citation type="journal article" date="2016" name="Sci. Rep.">
        <title>Draft genome sequencing and secretome analysis of fungal phytopathogen Ascochyta rabiei provides insight into the necrotrophic effector repertoire.</title>
        <authorList>
            <person name="Verma S."/>
            <person name="Gazara R.K."/>
            <person name="Nizam S."/>
            <person name="Parween S."/>
            <person name="Chattopadhyay D."/>
            <person name="Verma P.K."/>
        </authorList>
    </citation>
    <scope>NUCLEOTIDE SEQUENCE [LARGE SCALE GENOMIC DNA]</scope>
    <source>
        <strain evidence="3 4">ArDII</strain>
    </source>
</reference>
<name>A0A163FBN7_DIDRA</name>